<sequence length="761" mass="84825">MEEKVEKSKTKKSRIPVPAKVAIVWIGAYLILKLAIKPPLPSSLIFMYMTAITVGLALSVSIFEDLLNQFLGPIYRFLSGESARTLPVKVIRWALLIAIPLNVGYGVYQRVLPRFEPPIASRVIHPAPPPEVAALYNDLRDDEANLKKNIKMGEVIYFQNCFFCHGDALDGEGPYAHGINPAPANFQDTGTIAQLTESFVFWRISTGGPGLPDESTPWDSFMPKWETMLTIEERWQVILYLYDLTGWSPRTWGSAETAGSFDKLAEAEEAAEAKAAKEEAAAKGGGEKKAGGLEATRKIYNKRCAPCHGEKGGGDGPAANFMYPHPRNFTWGLFKLRTTPTGFPPTDEDLFRTIRTGMPGSAMPGWPLFSDDEVKGLIEYIKGFSPDTFEDDEKPEVIEVGTPPKATPELIERGKELFTKSKCFECHGKQGRGDTMKLLKDDWGQVIYPRNLTHPWEYRRGSGALENIYLAVSTGLDGTPMPSFKEDPNSLPDEDRWALAHYVKSLQSPRKVGLTILAKLVETIPNDADDPVWDGIGHLDIPLIGQVVADPRLFTPRVDNIRVQAVYNDSEMALKLVWDDTTNTKPDPAAEIFEDTVSVQFPVAIPTGTKRPYFLMGDEDNPVHLWRWSQERSGIEELNAKGMHEVKIQGDSGNQVAAKLKYENGQYQMILKRPLSTPDKDLDIQFESGKFIPILFFASDGSNKETGVKSSISAWYFLLLEPVTPATVYLYPFLVILATGGALWWIIRSIRKNNKHNGRIA</sequence>
<evidence type="ECO:0000256" key="4">
    <source>
        <dbReference type="ARBA" id="ARBA00022982"/>
    </source>
</evidence>
<keyword evidence="6" id="KW-0472">Membrane</keyword>
<keyword evidence="5" id="KW-0408">Iron</keyword>
<organism evidence="8">
    <name type="scientific">hydrothermal vent metagenome</name>
    <dbReference type="NCBI Taxonomy" id="652676"/>
    <lineage>
        <taxon>unclassified sequences</taxon>
        <taxon>metagenomes</taxon>
        <taxon>ecological metagenomes</taxon>
    </lineage>
</organism>
<dbReference type="GO" id="GO:0009055">
    <property type="term" value="F:electron transfer activity"/>
    <property type="evidence" value="ECO:0007669"/>
    <property type="project" value="InterPro"/>
</dbReference>
<dbReference type="PANTHER" id="PTHR37823">
    <property type="entry name" value="CYTOCHROME C-553-LIKE"/>
    <property type="match status" value="1"/>
</dbReference>
<evidence type="ECO:0000313" key="8">
    <source>
        <dbReference type="EMBL" id="VAX25507.1"/>
    </source>
</evidence>
<dbReference type="Pfam" id="PF13442">
    <property type="entry name" value="Cytochrome_CBB3"/>
    <property type="match status" value="1"/>
</dbReference>
<dbReference type="GO" id="GO:0020037">
    <property type="term" value="F:heme binding"/>
    <property type="evidence" value="ECO:0007669"/>
    <property type="project" value="InterPro"/>
</dbReference>
<dbReference type="AlphaFoldDB" id="A0A3B1DA19"/>
<evidence type="ECO:0000259" key="7">
    <source>
        <dbReference type="PROSITE" id="PS51007"/>
    </source>
</evidence>
<proteinExistence type="predicted"/>
<dbReference type="Pfam" id="PF00034">
    <property type="entry name" value="Cytochrom_C"/>
    <property type="match status" value="2"/>
</dbReference>
<dbReference type="Gene3D" id="2.60.40.1190">
    <property type="match status" value="1"/>
</dbReference>
<keyword evidence="6" id="KW-0812">Transmembrane</keyword>
<gene>
    <name evidence="8" type="ORF">MNBD_NITROSPINAE02-1185</name>
</gene>
<feature type="domain" description="Cytochrome c" evidence="7">
    <location>
        <begin position="409"/>
        <end position="507"/>
    </location>
</feature>
<feature type="transmembrane region" description="Helical" evidence="6">
    <location>
        <begin position="728"/>
        <end position="747"/>
    </location>
</feature>
<keyword evidence="1" id="KW-0813">Transport</keyword>
<dbReference type="InterPro" id="IPR051811">
    <property type="entry name" value="Cytochrome_c550/c551-like"/>
</dbReference>
<protein>
    <recommendedName>
        <fullName evidence="7">Cytochrome c domain-containing protein</fullName>
    </recommendedName>
</protein>
<evidence type="ECO:0000256" key="5">
    <source>
        <dbReference type="ARBA" id="ARBA00023004"/>
    </source>
</evidence>
<name>A0A3B1DA19_9ZZZZ</name>
<reference evidence="8" key="1">
    <citation type="submission" date="2018-06" db="EMBL/GenBank/DDBJ databases">
        <authorList>
            <person name="Zhirakovskaya E."/>
        </authorList>
    </citation>
    <scope>NUCLEOTIDE SEQUENCE</scope>
</reference>
<dbReference type="SUPFAM" id="SSF46626">
    <property type="entry name" value="Cytochrome c"/>
    <property type="match status" value="3"/>
</dbReference>
<evidence type="ECO:0000256" key="2">
    <source>
        <dbReference type="ARBA" id="ARBA00022617"/>
    </source>
</evidence>
<evidence type="ECO:0000256" key="6">
    <source>
        <dbReference type="SAM" id="Phobius"/>
    </source>
</evidence>
<dbReference type="EMBL" id="UOGE01000106">
    <property type="protein sequence ID" value="VAX25507.1"/>
    <property type="molecule type" value="Genomic_DNA"/>
</dbReference>
<feature type="transmembrane region" description="Helical" evidence="6">
    <location>
        <begin position="46"/>
        <end position="67"/>
    </location>
</feature>
<dbReference type="InterPro" id="IPR036909">
    <property type="entry name" value="Cyt_c-like_dom_sf"/>
</dbReference>
<dbReference type="PROSITE" id="PS51007">
    <property type="entry name" value="CYTC"/>
    <property type="match status" value="3"/>
</dbReference>
<keyword evidence="6" id="KW-1133">Transmembrane helix</keyword>
<keyword evidence="3" id="KW-0479">Metal-binding</keyword>
<keyword evidence="2" id="KW-0349">Heme</keyword>
<feature type="transmembrane region" description="Helical" evidence="6">
    <location>
        <begin position="21"/>
        <end position="40"/>
    </location>
</feature>
<feature type="domain" description="Cytochrome c" evidence="7">
    <location>
        <begin position="148"/>
        <end position="245"/>
    </location>
</feature>
<dbReference type="Pfam" id="PF09459">
    <property type="entry name" value="EB_dh"/>
    <property type="match status" value="1"/>
</dbReference>
<accession>A0A3B1DA19</accession>
<evidence type="ECO:0000256" key="3">
    <source>
        <dbReference type="ARBA" id="ARBA00022723"/>
    </source>
</evidence>
<dbReference type="InterPro" id="IPR019020">
    <property type="entry name" value="Cyt-c552/DMSO_Rdtase_haem-bd"/>
</dbReference>
<evidence type="ECO:0000256" key="1">
    <source>
        <dbReference type="ARBA" id="ARBA00022448"/>
    </source>
</evidence>
<dbReference type="InterPro" id="IPR009056">
    <property type="entry name" value="Cyt_c-like_dom"/>
</dbReference>
<dbReference type="Gene3D" id="1.10.760.10">
    <property type="entry name" value="Cytochrome c-like domain"/>
    <property type="match status" value="3"/>
</dbReference>
<dbReference type="GO" id="GO:0046872">
    <property type="term" value="F:metal ion binding"/>
    <property type="evidence" value="ECO:0007669"/>
    <property type="project" value="UniProtKB-KW"/>
</dbReference>
<keyword evidence="4" id="KW-0249">Electron transport</keyword>
<feature type="domain" description="Cytochrome c" evidence="7">
    <location>
        <begin position="291"/>
        <end position="385"/>
    </location>
</feature>